<dbReference type="HOGENOM" id="CLU_1703136_0_0_12"/>
<evidence type="ECO:0000313" key="2">
    <source>
        <dbReference type="Proteomes" id="UP000007383"/>
    </source>
</evidence>
<keyword evidence="2" id="KW-1185">Reference proteome</keyword>
<accession>H9UGW6</accession>
<dbReference type="Proteomes" id="UP000007383">
    <property type="component" value="Chromosome"/>
</dbReference>
<protein>
    <submittedName>
        <fullName evidence="1">Uncharacterized protein</fullName>
    </submittedName>
</protein>
<gene>
    <name evidence="1" type="ordered locus">Spiaf_0659</name>
</gene>
<sequence>MRRWHITDVLRALRVAMPALRALLVAMPALLVFWGLRAMLVARRVVLNSARKQCRYCGGFESGRQIQEAIAAGIRQLQLLQQLQQGFFRPDGGAIRQGSAASSGKNLFKAIAQPVGAMPAESAAAIESKIQPAITIFGIKSIVAGTTNQFSHLY</sequence>
<dbReference type="AlphaFoldDB" id="H9UGW6"/>
<dbReference type="EMBL" id="CP003282">
    <property type="protein sequence ID" value="AFG36759.1"/>
    <property type="molecule type" value="Genomic_DNA"/>
</dbReference>
<proteinExistence type="predicted"/>
<organism evidence="1 2">
    <name type="scientific">Spirochaeta africana (strain ATCC 700263 / DSM 8902 / Z-7692)</name>
    <dbReference type="NCBI Taxonomy" id="889378"/>
    <lineage>
        <taxon>Bacteria</taxon>
        <taxon>Pseudomonadati</taxon>
        <taxon>Spirochaetota</taxon>
        <taxon>Spirochaetia</taxon>
        <taxon>Spirochaetales</taxon>
        <taxon>Spirochaetaceae</taxon>
        <taxon>Spirochaeta</taxon>
    </lineage>
</organism>
<reference evidence="2" key="1">
    <citation type="journal article" date="2013" name="Stand. Genomic Sci.">
        <title>Complete genome sequence of the halophilic bacterium Spirochaeta africana type strain (Z-7692(T)) from the alkaline Lake Magadi in the East African Rift.</title>
        <authorList>
            <person name="Liolos K."/>
            <person name="Abt B."/>
            <person name="Scheuner C."/>
            <person name="Teshima H."/>
            <person name="Held B."/>
            <person name="Lapidus A."/>
            <person name="Nolan M."/>
            <person name="Lucas S."/>
            <person name="Deshpande S."/>
            <person name="Cheng J.F."/>
            <person name="Tapia R."/>
            <person name="Goodwin L.A."/>
            <person name="Pitluck S."/>
            <person name="Pagani I."/>
            <person name="Ivanova N."/>
            <person name="Mavromatis K."/>
            <person name="Mikhailova N."/>
            <person name="Huntemann M."/>
            <person name="Pati A."/>
            <person name="Chen A."/>
            <person name="Palaniappan K."/>
            <person name="Land M."/>
            <person name="Rohde M."/>
            <person name="Tindall B.J."/>
            <person name="Detter J.C."/>
            <person name="Goker M."/>
            <person name="Bristow J."/>
            <person name="Eisen J.A."/>
            <person name="Markowitz V."/>
            <person name="Hugenholtz P."/>
            <person name="Woyke T."/>
            <person name="Klenk H.P."/>
            <person name="Kyrpides N.C."/>
        </authorList>
    </citation>
    <scope>NUCLEOTIDE SEQUENCE</scope>
    <source>
        <strain evidence="2">ATCC 700263 / DSM 8902 / Z-7692</strain>
    </source>
</reference>
<dbReference type="PATRIC" id="fig|889378.3.peg.669"/>
<evidence type="ECO:0000313" key="1">
    <source>
        <dbReference type="EMBL" id="AFG36759.1"/>
    </source>
</evidence>
<name>H9UGW6_SPIAZ</name>
<dbReference type="RefSeq" id="WP_014454756.1">
    <property type="nucleotide sequence ID" value="NC_017098.1"/>
</dbReference>
<dbReference type="KEGG" id="sfc:Spiaf_0659"/>